<accession>A0AAD5E0X1</accession>
<dbReference type="AlphaFoldDB" id="A0AAD5E0X1"/>
<dbReference type="EMBL" id="JADXDR010000011">
    <property type="protein sequence ID" value="KAI7846000.1"/>
    <property type="molecule type" value="Genomic_DNA"/>
</dbReference>
<dbReference type="NCBIfam" id="TIGR02450">
    <property type="entry name" value="TIGR02450 family Trp-rich protein"/>
    <property type="match status" value="1"/>
</dbReference>
<evidence type="ECO:0008006" key="3">
    <source>
        <dbReference type="Google" id="ProtNLM"/>
    </source>
</evidence>
<dbReference type="InterPro" id="IPR012663">
    <property type="entry name" value="CHP02450_Tryp"/>
</dbReference>
<protein>
    <recommendedName>
        <fullName evidence="3">TIGR02450 family Trp-rich protein</fullName>
    </recommendedName>
</protein>
<dbReference type="Pfam" id="PF09493">
    <property type="entry name" value="DUF2389"/>
    <property type="match status" value="1"/>
</dbReference>
<proteinExistence type="predicted"/>
<evidence type="ECO:0000313" key="2">
    <source>
        <dbReference type="Proteomes" id="UP001205105"/>
    </source>
</evidence>
<reference evidence="1" key="1">
    <citation type="submission" date="2020-11" db="EMBL/GenBank/DDBJ databases">
        <title>Chlorella ohadii genome sequencing and assembly.</title>
        <authorList>
            <person name="Murik O."/>
            <person name="Treves H."/>
            <person name="Kedem I."/>
            <person name="Shotland Y."/>
            <person name="Kaplan A."/>
        </authorList>
    </citation>
    <scope>NUCLEOTIDE SEQUENCE</scope>
    <source>
        <strain evidence="1">1</strain>
    </source>
</reference>
<sequence length="126" mass="13991">MGRLPRGGYQKRNPVNASRVVGSKWTAMERTLGWRHFEAVQKRGQGREAYVLLESTCNRDTKLWVNLQNLKDRARWASGWLQKDEMRALEAERDEAAQAGPACKACGASGLVACPLCSMGGQVVEL</sequence>
<keyword evidence="2" id="KW-1185">Reference proteome</keyword>
<name>A0AAD5E0X1_9CHLO</name>
<dbReference type="Proteomes" id="UP001205105">
    <property type="component" value="Unassembled WGS sequence"/>
</dbReference>
<evidence type="ECO:0000313" key="1">
    <source>
        <dbReference type="EMBL" id="KAI7846000.1"/>
    </source>
</evidence>
<gene>
    <name evidence="1" type="ORF">COHA_000541</name>
</gene>
<comment type="caution">
    <text evidence="1">The sequence shown here is derived from an EMBL/GenBank/DDBJ whole genome shotgun (WGS) entry which is preliminary data.</text>
</comment>
<organism evidence="1 2">
    <name type="scientific">Chlorella ohadii</name>
    <dbReference type="NCBI Taxonomy" id="2649997"/>
    <lineage>
        <taxon>Eukaryota</taxon>
        <taxon>Viridiplantae</taxon>
        <taxon>Chlorophyta</taxon>
        <taxon>core chlorophytes</taxon>
        <taxon>Trebouxiophyceae</taxon>
        <taxon>Chlorellales</taxon>
        <taxon>Chlorellaceae</taxon>
        <taxon>Chlorella clade</taxon>
        <taxon>Chlorella</taxon>
    </lineage>
</organism>